<evidence type="ECO:0000256" key="3">
    <source>
        <dbReference type="ARBA" id="ARBA00011991"/>
    </source>
</evidence>
<dbReference type="NCBIfam" id="NF000996">
    <property type="entry name" value="PRK00105.1"/>
    <property type="match status" value="1"/>
</dbReference>
<sequence>MFTRVNIMTFNISPPDGANDASIQAHLDSRLKPPGALGVLEATAASLVRILGPSTHAIRSPVMLLFAGDHGVSAEGVSIVAPSTTHLMVHHFLEGNASINSFCRQADLALKVIDCGTLQAHAPHPQLVDHRLGEMTAPFHREPAMTLEQLETGFENSRRLIGELHADGCNLIALGEMGIGNTTSASALMAALTHLPFDVCIGAGSGVTPTIMKRKQDIVQLGLQRHSQALQDTRTTLAALGGFEIVSMVGAILAAAEKGMVVLVDGFITTVAALCACRMAPEARGYLIFSHCGDERGHRPLLEQLDAVPLLHMGLRLGEGSGAALALPLLRSALAFYYEMASLEEAGLVL</sequence>
<keyword evidence="12" id="KW-1185">Reference proteome</keyword>
<evidence type="ECO:0000256" key="2">
    <source>
        <dbReference type="ARBA" id="ARBA00007110"/>
    </source>
</evidence>
<dbReference type="Proteomes" id="UP000604243">
    <property type="component" value="Unassembled WGS sequence"/>
</dbReference>
<dbReference type="NCBIfam" id="TIGR03160">
    <property type="entry name" value="cobT_DBIPRT"/>
    <property type="match status" value="1"/>
</dbReference>
<keyword evidence="5 10" id="KW-0169">Cobalamin biosynthesis</keyword>
<dbReference type="CDD" id="cd02439">
    <property type="entry name" value="DMB-PRT_CobT"/>
    <property type="match status" value="1"/>
</dbReference>
<evidence type="ECO:0000256" key="1">
    <source>
        <dbReference type="ARBA" id="ARBA00005049"/>
    </source>
</evidence>
<dbReference type="EC" id="2.4.2.21" evidence="3 10"/>
<dbReference type="InterPro" id="IPR003200">
    <property type="entry name" value="Nict_dMeBzImd_PRibTrfase"/>
</dbReference>
<evidence type="ECO:0000256" key="8">
    <source>
        <dbReference type="ARBA" id="ARBA00030686"/>
    </source>
</evidence>
<dbReference type="PANTHER" id="PTHR43463">
    <property type="entry name" value="NICOTINATE-NUCLEOTIDE--DIMETHYLBENZIMIDAZOLE PHOSPHORIBOSYLTRANSFERASE"/>
    <property type="match status" value="1"/>
</dbReference>
<evidence type="ECO:0000313" key="12">
    <source>
        <dbReference type="Proteomes" id="UP000604243"/>
    </source>
</evidence>
<comment type="function">
    <text evidence="10">Catalyzes the synthesis of alpha-ribazole-5'-phosphate from nicotinate mononucleotide (NAMN) and 5,6-dimethylbenzimidazole (DMB).</text>
</comment>
<dbReference type="GO" id="GO:0016757">
    <property type="term" value="F:glycosyltransferase activity"/>
    <property type="evidence" value="ECO:0007669"/>
    <property type="project" value="UniProtKB-KW"/>
</dbReference>
<dbReference type="PANTHER" id="PTHR43463:SF1">
    <property type="entry name" value="NICOTINATE-NUCLEOTIDE--DIMETHYLBENZIMIDAZOLE PHOSPHORIBOSYLTRANSFERASE"/>
    <property type="match status" value="1"/>
</dbReference>
<organism evidence="11 12">
    <name type="scientific">Kushneria pakistanensis</name>
    <dbReference type="NCBI Taxonomy" id="1508770"/>
    <lineage>
        <taxon>Bacteria</taxon>
        <taxon>Pseudomonadati</taxon>
        <taxon>Pseudomonadota</taxon>
        <taxon>Gammaproteobacteria</taxon>
        <taxon>Oceanospirillales</taxon>
        <taxon>Halomonadaceae</taxon>
        <taxon>Kushneria</taxon>
    </lineage>
</organism>
<comment type="catalytic activity">
    <reaction evidence="9 10">
        <text>5,6-dimethylbenzimidazole + nicotinate beta-D-ribonucleotide = alpha-ribazole 5'-phosphate + nicotinate + H(+)</text>
        <dbReference type="Rhea" id="RHEA:11196"/>
        <dbReference type="ChEBI" id="CHEBI:15378"/>
        <dbReference type="ChEBI" id="CHEBI:15890"/>
        <dbReference type="ChEBI" id="CHEBI:32544"/>
        <dbReference type="ChEBI" id="CHEBI:57502"/>
        <dbReference type="ChEBI" id="CHEBI:57918"/>
        <dbReference type="EC" id="2.4.2.21"/>
    </reaction>
</comment>
<keyword evidence="6 10" id="KW-0328">Glycosyltransferase</keyword>
<evidence type="ECO:0000256" key="10">
    <source>
        <dbReference type="HAMAP-Rule" id="MF_00230"/>
    </source>
</evidence>
<comment type="caution">
    <text evidence="11">The sequence shown here is derived from an EMBL/GenBank/DDBJ whole genome shotgun (WGS) entry which is preliminary data.</text>
</comment>
<evidence type="ECO:0000256" key="9">
    <source>
        <dbReference type="ARBA" id="ARBA00047340"/>
    </source>
</evidence>
<dbReference type="InterPro" id="IPR036087">
    <property type="entry name" value="Nict_dMeBzImd_PRibTrfase_sf"/>
</dbReference>
<dbReference type="Pfam" id="PF02277">
    <property type="entry name" value="DBI_PRT"/>
    <property type="match status" value="1"/>
</dbReference>
<reference evidence="12" key="1">
    <citation type="journal article" date="2019" name="Int. J. Syst. Evol. Microbiol.">
        <title>The Global Catalogue of Microorganisms (GCM) 10K type strain sequencing project: providing services to taxonomists for standard genome sequencing and annotation.</title>
        <authorList>
            <consortium name="The Broad Institute Genomics Platform"/>
            <consortium name="The Broad Institute Genome Sequencing Center for Infectious Disease"/>
            <person name="Wu L."/>
            <person name="Ma J."/>
        </authorList>
    </citation>
    <scope>NUCLEOTIDE SEQUENCE [LARGE SCALE GENOMIC DNA]</scope>
    <source>
        <strain evidence="12">KCTC 42082</strain>
    </source>
</reference>
<comment type="pathway">
    <text evidence="1 10">Nucleoside biosynthesis; alpha-ribazole biosynthesis; alpha-ribazole from 5,6-dimethylbenzimidazole: step 1/2.</text>
</comment>
<dbReference type="SUPFAM" id="SSF52733">
    <property type="entry name" value="Nicotinate mononucleotide:5,6-dimethylbenzimidazole phosphoribosyltransferase (CobT)"/>
    <property type="match status" value="1"/>
</dbReference>
<proteinExistence type="inferred from homology"/>
<name>A0ABQ3FDJ9_9GAMM</name>
<dbReference type="Gene3D" id="1.10.1610.10">
    <property type="match status" value="1"/>
</dbReference>
<dbReference type="InterPro" id="IPR017846">
    <property type="entry name" value="Nict_dMeBzImd_PRibTrfase_bact"/>
</dbReference>
<comment type="similarity">
    <text evidence="2 10">Belongs to the CobT family.</text>
</comment>
<dbReference type="InterPro" id="IPR023195">
    <property type="entry name" value="Nict_dMeBzImd_PRibTrfase_N"/>
</dbReference>
<evidence type="ECO:0000256" key="5">
    <source>
        <dbReference type="ARBA" id="ARBA00022573"/>
    </source>
</evidence>
<dbReference type="HAMAP" id="MF_00230">
    <property type="entry name" value="CobT"/>
    <property type="match status" value="1"/>
</dbReference>
<evidence type="ECO:0000256" key="6">
    <source>
        <dbReference type="ARBA" id="ARBA00022676"/>
    </source>
</evidence>
<feature type="active site" description="Proton acceptor" evidence="10">
    <location>
        <position position="319"/>
    </location>
</feature>
<evidence type="ECO:0000313" key="11">
    <source>
        <dbReference type="EMBL" id="GHC19753.1"/>
    </source>
</evidence>
<evidence type="ECO:0000256" key="7">
    <source>
        <dbReference type="ARBA" id="ARBA00022679"/>
    </source>
</evidence>
<gene>
    <name evidence="10 11" type="primary">cobT</name>
    <name evidence="11" type="ORF">GCM10010082_09350</name>
</gene>
<evidence type="ECO:0000256" key="4">
    <source>
        <dbReference type="ARBA" id="ARBA00015486"/>
    </source>
</evidence>
<keyword evidence="7 10" id="KW-0808">Transferase</keyword>
<accession>A0ABQ3FDJ9</accession>
<dbReference type="EMBL" id="BMZM01000001">
    <property type="protein sequence ID" value="GHC19753.1"/>
    <property type="molecule type" value="Genomic_DNA"/>
</dbReference>
<protein>
    <recommendedName>
        <fullName evidence="4 10">Nicotinate-nucleotide--dimethylbenzimidazole phosphoribosyltransferase</fullName>
        <shortName evidence="10">NN:DBI PRT</shortName>
        <ecNumber evidence="3 10">2.4.2.21</ecNumber>
    </recommendedName>
    <alternativeName>
        <fullName evidence="8 10">N(1)-alpha-phosphoribosyltransferase</fullName>
    </alternativeName>
</protein>
<dbReference type="Gene3D" id="3.40.50.10210">
    <property type="match status" value="1"/>
</dbReference>